<protein>
    <submittedName>
        <fullName evidence="2">Uncharacterized protein</fullName>
    </submittedName>
</protein>
<accession>A0A0B6Y347</accession>
<name>A0A0B6Y347_9EUPU</name>
<dbReference type="AlphaFoldDB" id="A0A0B6Y347"/>
<gene>
    <name evidence="2" type="primary">ORF11059</name>
</gene>
<feature type="region of interest" description="Disordered" evidence="1">
    <location>
        <begin position="64"/>
        <end position="105"/>
    </location>
</feature>
<proteinExistence type="predicted"/>
<feature type="non-terminal residue" evidence="2">
    <location>
        <position position="105"/>
    </location>
</feature>
<feature type="non-terminal residue" evidence="2">
    <location>
        <position position="1"/>
    </location>
</feature>
<sequence length="105" mass="12276">NIQKDQQCNTGSPLQQENNPKTALHFQQEQNVTKQGYNGLSRVICRNPNHTHHHYYHINLPNHCQRQPKTYRPGRKQIVRSSRNHLSSGKLRRSHTIHAIPLSEK</sequence>
<organism evidence="2">
    <name type="scientific">Arion vulgaris</name>
    <dbReference type="NCBI Taxonomy" id="1028688"/>
    <lineage>
        <taxon>Eukaryota</taxon>
        <taxon>Metazoa</taxon>
        <taxon>Spiralia</taxon>
        <taxon>Lophotrochozoa</taxon>
        <taxon>Mollusca</taxon>
        <taxon>Gastropoda</taxon>
        <taxon>Heterobranchia</taxon>
        <taxon>Euthyneura</taxon>
        <taxon>Panpulmonata</taxon>
        <taxon>Eupulmonata</taxon>
        <taxon>Stylommatophora</taxon>
        <taxon>Helicina</taxon>
        <taxon>Arionoidea</taxon>
        <taxon>Arionidae</taxon>
        <taxon>Arion</taxon>
    </lineage>
</organism>
<evidence type="ECO:0000256" key="1">
    <source>
        <dbReference type="SAM" id="MobiDB-lite"/>
    </source>
</evidence>
<evidence type="ECO:0000313" key="2">
    <source>
        <dbReference type="EMBL" id="CEK50544.1"/>
    </source>
</evidence>
<reference evidence="2" key="1">
    <citation type="submission" date="2014-12" db="EMBL/GenBank/DDBJ databases">
        <title>Insight into the proteome of Arion vulgaris.</title>
        <authorList>
            <person name="Aradska J."/>
            <person name="Bulat T."/>
            <person name="Smidak R."/>
            <person name="Sarate P."/>
            <person name="Gangsoo J."/>
            <person name="Sialana F."/>
            <person name="Bilban M."/>
            <person name="Lubec G."/>
        </authorList>
    </citation>
    <scope>NUCLEOTIDE SEQUENCE</scope>
    <source>
        <tissue evidence="2">Skin</tissue>
    </source>
</reference>
<feature type="region of interest" description="Disordered" evidence="1">
    <location>
        <begin position="1"/>
        <end position="20"/>
    </location>
</feature>
<dbReference type="EMBL" id="HACG01003679">
    <property type="protein sequence ID" value="CEK50544.1"/>
    <property type="molecule type" value="Transcribed_RNA"/>
</dbReference>